<dbReference type="PROSITE" id="PS50893">
    <property type="entry name" value="ABC_TRANSPORTER_2"/>
    <property type="match status" value="1"/>
</dbReference>
<feature type="domain" description="ABC transmembrane type-1" evidence="9">
    <location>
        <begin position="16"/>
        <end position="298"/>
    </location>
</feature>
<evidence type="ECO:0000256" key="4">
    <source>
        <dbReference type="ARBA" id="ARBA00022840"/>
    </source>
</evidence>
<sequence>MDKHLLYYKGSKRLIFIVGVLTVIQTIILIVQAHYLATAIVKMYEGVAWNAVLPLLGIFIVAFILRHFLQWVKEKWAYQFAEDTANHYQKALLKKLFALGPRMVGKEGTGNLVTLVMEGIPQFRTYLRLFIPRTIAMVCVPIILFIYVATIDLQSAIILAVVMPIMILFLILLGLAAQKQMDAQWETYQLLSRHFVDSLRGLVTLKYLGKSKSHQQSIETVSRKYRIATNRTLRVAFLSTFSLDFFASLSVAIVAVELGLRLINGHIVLMPALFILILAPEYFLPVRELGNDYHATMDGKEAGDQIQQILAMETMADDRDEAVIPPWTKDSILRMKDVGIESDEGISRLEELNIEVKGLQKIGIVGASGSGKSTFIDLLSGFLAPSNGEIAYHDQKLPHFSLDGWQKQLTYIPQHPHIFSGTIAENIRLYAPDSSMEKVKEAADKVGLTELVSRFPNGLEEKIGQGGRSLSGGEEQRVALARGLLQDRPIMLLDEPTAHLDIETEYELKQAMLPLMEEKLVFFATHRLHWMQDMDWIFVMENGKLVESGCYEELIQKEGAFSTLREARKGGEDR</sequence>
<feature type="transmembrane region" description="Helical" evidence="7">
    <location>
        <begin position="47"/>
        <end position="65"/>
    </location>
</feature>
<dbReference type="NCBIfam" id="TIGR02857">
    <property type="entry name" value="CydD"/>
    <property type="match status" value="1"/>
</dbReference>
<reference evidence="10 11" key="1">
    <citation type="submission" date="2021-03" db="EMBL/GenBank/DDBJ databases">
        <title>Antimicrobial resistance genes in bacteria isolated from Japanese honey, and their potential for conferring macrolide and lincosamide resistance in the American foulbrood pathogen Paenibacillus larvae.</title>
        <authorList>
            <person name="Okamoto M."/>
            <person name="Kumagai M."/>
            <person name="Kanamori H."/>
            <person name="Takamatsu D."/>
        </authorList>
    </citation>
    <scope>NUCLEOTIDE SEQUENCE [LARGE SCALE GENOMIC DNA]</scope>
    <source>
        <strain evidence="10 11">J8TS2</strain>
    </source>
</reference>
<dbReference type="Pfam" id="PF00664">
    <property type="entry name" value="ABC_membrane"/>
    <property type="match status" value="1"/>
</dbReference>
<dbReference type="RefSeq" id="WP_212966307.1">
    <property type="nucleotide sequence ID" value="NZ_BORB01000016.1"/>
</dbReference>
<evidence type="ECO:0000256" key="7">
    <source>
        <dbReference type="SAM" id="Phobius"/>
    </source>
</evidence>
<dbReference type="InterPro" id="IPR014216">
    <property type="entry name" value="ABC_transptr_CydD"/>
</dbReference>
<dbReference type="EMBL" id="BORB01000016">
    <property type="protein sequence ID" value="GIN57863.1"/>
    <property type="molecule type" value="Genomic_DNA"/>
</dbReference>
<comment type="caution">
    <text evidence="10">The sequence shown here is derived from an EMBL/GenBank/DDBJ whole genome shotgun (WGS) entry which is preliminary data.</text>
</comment>
<dbReference type="InterPro" id="IPR027417">
    <property type="entry name" value="P-loop_NTPase"/>
</dbReference>
<dbReference type="PROSITE" id="PS50929">
    <property type="entry name" value="ABC_TM1F"/>
    <property type="match status" value="1"/>
</dbReference>
<keyword evidence="6 7" id="KW-0472">Membrane</keyword>
<evidence type="ECO:0000256" key="5">
    <source>
        <dbReference type="ARBA" id="ARBA00022989"/>
    </source>
</evidence>
<feature type="transmembrane region" description="Helical" evidence="7">
    <location>
        <begin position="262"/>
        <end position="284"/>
    </location>
</feature>
<feature type="transmembrane region" description="Helical" evidence="7">
    <location>
        <begin position="156"/>
        <end position="177"/>
    </location>
</feature>
<evidence type="ECO:0000313" key="10">
    <source>
        <dbReference type="EMBL" id="GIN57863.1"/>
    </source>
</evidence>
<dbReference type="SUPFAM" id="SSF52540">
    <property type="entry name" value="P-loop containing nucleoside triphosphate hydrolases"/>
    <property type="match status" value="1"/>
</dbReference>
<dbReference type="PANTHER" id="PTHR24221">
    <property type="entry name" value="ATP-BINDING CASSETTE SUB-FAMILY B"/>
    <property type="match status" value="1"/>
</dbReference>
<dbReference type="SUPFAM" id="SSF90123">
    <property type="entry name" value="ABC transporter transmembrane region"/>
    <property type="match status" value="1"/>
</dbReference>
<accession>A0ABQ4KIS0</accession>
<keyword evidence="3" id="KW-0547">Nucleotide-binding</keyword>
<dbReference type="InterPro" id="IPR039421">
    <property type="entry name" value="Type_1_exporter"/>
</dbReference>
<evidence type="ECO:0000256" key="6">
    <source>
        <dbReference type="ARBA" id="ARBA00023136"/>
    </source>
</evidence>
<dbReference type="InterPro" id="IPR003593">
    <property type="entry name" value="AAA+_ATPase"/>
</dbReference>
<proteinExistence type="predicted"/>
<dbReference type="Gene3D" id="1.20.1560.10">
    <property type="entry name" value="ABC transporter type 1, transmembrane domain"/>
    <property type="match status" value="1"/>
</dbReference>
<dbReference type="InterPro" id="IPR003439">
    <property type="entry name" value="ABC_transporter-like_ATP-bd"/>
</dbReference>
<dbReference type="SMART" id="SM00382">
    <property type="entry name" value="AAA"/>
    <property type="match status" value="1"/>
</dbReference>
<feature type="transmembrane region" description="Helical" evidence="7">
    <location>
        <begin position="233"/>
        <end position="256"/>
    </location>
</feature>
<dbReference type="CDD" id="cd18584">
    <property type="entry name" value="ABC_6TM_AarD_CydD"/>
    <property type="match status" value="1"/>
</dbReference>
<dbReference type="GO" id="GO:0005524">
    <property type="term" value="F:ATP binding"/>
    <property type="evidence" value="ECO:0007669"/>
    <property type="project" value="UniProtKB-KW"/>
</dbReference>
<protein>
    <submittedName>
        <fullName evidence="10">ATP-binding/permease protein CydC</fullName>
    </submittedName>
</protein>
<evidence type="ECO:0000259" key="9">
    <source>
        <dbReference type="PROSITE" id="PS50929"/>
    </source>
</evidence>
<evidence type="ECO:0000256" key="2">
    <source>
        <dbReference type="ARBA" id="ARBA00022692"/>
    </source>
</evidence>
<dbReference type="Pfam" id="PF00005">
    <property type="entry name" value="ABC_tran"/>
    <property type="match status" value="1"/>
</dbReference>
<feature type="transmembrane region" description="Helical" evidence="7">
    <location>
        <begin position="130"/>
        <end position="150"/>
    </location>
</feature>
<keyword evidence="11" id="KW-1185">Reference proteome</keyword>
<keyword evidence="4 10" id="KW-0067">ATP-binding</keyword>
<feature type="domain" description="ABC transporter" evidence="8">
    <location>
        <begin position="333"/>
        <end position="567"/>
    </location>
</feature>
<keyword evidence="5 7" id="KW-1133">Transmembrane helix</keyword>
<evidence type="ECO:0000259" key="8">
    <source>
        <dbReference type="PROSITE" id="PS50893"/>
    </source>
</evidence>
<comment type="subcellular location">
    <subcellularLocation>
        <location evidence="1">Cell membrane</location>
        <topology evidence="1">Multi-pass membrane protein</topology>
    </subcellularLocation>
</comment>
<gene>
    <name evidence="10" type="primary">cydC</name>
    <name evidence="10" type="ORF">J8TS2_21820</name>
</gene>
<dbReference type="Proteomes" id="UP000679950">
    <property type="component" value="Unassembled WGS sequence"/>
</dbReference>
<evidence type="ECO:0000313" key="11">
    <source>
        <dbReference type="Proteomes" id="UP000679950"/>
    </source>
</evidence>
<evidence type="ECO:0000256" key="3">
    <source>
        <dbReference type="ARBA" id="ARBA00022741"/>
    </source>
</evidence>
<dbReference type="InterPro" id="IPR011527">
    <property type="entry name" value="ABC1_TM_dom"/>
</dbReference>
<dbReference type="InterPro" id="IPR036640">
    <property type="entry name" value="ABC1_TM_sf"/>
</dbReference>
<feature type="transmembrane region" description="Helical" evidence="7">
    <location>
        <begin position="14"/>
        <end position="35"/>
    </location>
</feature>
<organism evidence="10 11">
    <name type="scientific">Lederbergia ruris</name>
    <dbReference type="NCBI Taxonomy" id="217495"/>
    <lineage>
        <taxon>Bacteria</taxon>
        <taxon>Bacillati</taxon>
        <taxon>Bacillota</taxon>
        <taxon>Bacilli</taxon>
        <taxon>Bacillales</taxon>
        <taxon>Bacillaceae</taxon>
        <taxon>Lederbergia</taxon>
    </lineage>
</organism>
<name>A0ABQ4KIS0_9BACI</name>
<keyword evidence="2 7" id="KW-0812">Transmembrane</keyword>
<dbReference type="Gene3D" id="3.40.50.300">
    <property type="entry name" value="P-loop containing nucleotide triphosphate hydrolases"/>
    <property type="match status" value="1"/>
</dbReference>
<dbReference type="PANTHER" id="PTHR24221:SF614">
    <property type="entry name" value="GLUTATHIONE_L-CYSTEINE TRANSPORT SYSTEM ATP-BINDING_PERMEASE PROTEIN CYDC"/>
    <property type="match status" value="1"/>
</dbReference>
<evidence type="ECO:0000256" key="1">
    <source>
        <dbReference type="ARBA" id="ARBA00004651"/>
    </source>
</evidence>